<evidence type="ECO:0000256" key="7">
    <source>
        <dbReference type="ARBA" id="ARBA00023306"/>
    </source>
</evidence>
<keyword evidence="6" id="KW-0539">Nucleus</keyword>
<feature type="coiled-coil region" evidence="8">
    <location>
        <begin position="1368"/>
        <end position="1412"/>
    </location>
</feature>
<dbReference type="PANTHER" id="PTHR23168:SF0">
    <property type="entry name" value="MITOTIC SPINDLE ASSEMBLY CHECKPOINT PROTEIN MAD1"/>
    <property type="match status" value="1"/>
</dbReference>
<name>A0AAD5T7R9_9FUNG</name>
<feature type="compositionally biased region" description="Polar residues" evidence="9">
    <location>
        <begin position="1073"/>
        <end position="1084"/>
    </location>
</feature>
<feature type="compositionally biased region" description="Low complexity" evidence="9">
    <location>
        <begin position="800"/>
        <end position="814"/>
    </location>
</feature>
<feature type="coiled-coil region" evidence="8">
    <location>
        <begin position="1464"/>
        <end position="1519"/>
    </location>
</feature>
<organism evidence="10 11">
    <name type="scientific">Physocladia obscura</name>
    <dbReference type="NCBI Taxonomy" id="109957"/>
    <lineage>
        <taxon>Eukaryota</taxon>
        <taxon>Fungi</taxon>
        <taxon>Fungi incertae sedis</taxon>
        <taxon>Chytridiomycota</taxon>
        <taxon>Chytridiomycota incertae sedis</taxon>
        <taxon>Chytridiomycetes</taxon>
        <taxon>Chytridiales</taxon>
        <taxon>Chytriomycetaceae</taxon>
        <taxon>Physocladia</taxon>
    </lineage>
</organism>
<evidence type="ECO:0000313" key="10">
    <source>
        <dbReference type="EMBL" id="KAJ3135217.1"/>
    </source>
</evidence>
<feature type="compositionally biased region" description="Low complexity" evidence="9">
    <location>
        <begin position="1041"/>
        <end position="1067"/>
    </location>
</feature>
<evidence type="ECO:0000256" key="9">
    <source>
        <dbReference type="SAM" id="MobiDB-lite"/>
    </source>
</evidence>
<dbReference type="GO" id="GO:0072686">
    <property type="term" value="C:mitotic spindle"/>
    <property type="evidence" value="ECO:0007669"/>
    <property type="project" value="TreeGrafter"/>
</dbReference>
<feature type="region of interest" description="Disordered" evidence="9">
    <location>
        <begin position="995"/>
        <end position="1084"/>
    </location>
</feature>
<dbReference type="GO" id="GO:0005635">
    <property type="term" value="C:nuclear envelope"/>
    <property type="evidence" value="ECO:0007669"/>
    <property type="project" value="TreeGrafter"/>
</dbReference>
<dbReference type="Gene3D" id="1.20.5.170">
    <property type="match status" value="1"/>
</dbReference>
<dbReference type="Pfam" id="PF05557">
    <property type="entry name" value="MAD"/>
    <property type="match status" value="1"/>
</dbReference>
<evidence type="ECO:0000256" key="2">
    <source>
        <dbReference type="ARBA" id="ARBA00008029"/>
    </source>
</evidence>
<dbReference type="PANTHER" id="PTHR23168">
    <property type="entry name" value="MITOTIC SPINDLE ASSEMBLY CHECKPOINT PROTEIN MAD1 MITOTIC ARREST DEFICIENT-LIKE PROTEIN 1"/>
    <property type="match status" value="1"/>
</dbReference>
<evidence type="ECO:0000313" key="11">
    <source>
        <dbReference type="Proteomes" id="UP001211907"/>
    </source>
</evidence>
<feature type="compositionally biased region" description="Basic and acidic residues" evidence="9">
    <location>
        <begin position="995"/>
        <end position="1006"/>
    </location>
</feature>
<feature type="coiled-coil region" evidence="8">
    <location>
        <begin position="1682"/>
        <end position="1709"/>
    </location>
</feature>
<comment type="caution">
    <text evidence="10">The sequence shown here is derived from an EMBL/GenBank/DDBJ whole genome shotgun (WGS) entry which is preliminary data.</text>
</comment>
<feature type="compositionally biased region" description="Low complexity" evidence="9">
    <location>
        <begin position="854"/>
        <end position="863"/>
    </location>
</feature>
<reference evidence="10" key="1">
    <citation type="submission" date="2020-05" db="EMBL/GenBank/DDBJ databases">
        <title>Phylogenomic resolution of chytrid fungi.</title>
        <authorList>
            <person name="Stajich J.E."/>
            <person name="Amses K."/>
            <person name="Simmons R."/>
            <person name="Seto K."/>
            <person name="Myers J."/>
            <person name="Bonds A."/>
            <person name="Quandt C.A."/>
            <person name="Barry K."/>
            <person name="Liu P."/>
            <person name="Grigoriev I."/>
            <person name="Longcore J.E."/>
            <person name="James T.Y."/>
        </authorList>
    </citation>
    <scope>NUCLEOTIDE SEQUENCE</scope>
    <source>
        <strain evidence="10">JEL0513</strain>
    </source>
</reference>
<evidence type="ECO:0000256" key="5">
    <source>
        <dbReference type="ARBA" id="ARBA00022776"/>
    </source>
</evidence>
<keyword evidence="11" id="KW-1185">Reference proteome</keyword>
<dbReference type="GO" id="GO:0051315">
    <property type="term" value="P:attachment of mitotic spindle microtubules to kinetochore"/>
    <property type="evidence" value="ECO:0007669"/>
    <property type="project" value="TreeGrafter"/>
</dbReference>
<evidence type="ECO:0000256" key="4">
    <source>
        <dbReference type="ARBA" id="ARBA00022618"/>
    </source>
</evidence>
<feature type="coiled-coil region" evidence="8">
    <location>
        <begin position="1616"/>
        <end position="1643"/>
    </location>
</feature>
<dbReference type="SUPFAM" id="SSF75704">
    <property type="entry name" value="Mitotic arrest deficient-like 1, Mad1"/>
    <property type="match status" value="1"/>
</dbReference>
<sequence length="1867" mass="207086">MTSTGTITLHSATTDSVSSSAQTLHRISAIVVRSLPAVDLLLESNNLQLRTRSLRGSTNPGIATIASHVQATQSAAAVASTELQPKLRKSLSRINSTQSLSLLLLESLHGATLSAIPNLCDTFFCIIAPNGHRVFSSAIATASLNPLWDSLLDQWQSYSISNLSIFSLQIWSRPSSSSLQQSNRIDVIKNNHQPPHYYHHRNDHVMNKNQQQSLISQSSISSFAVATEEDFQAFSLAFEIPVNLKNLVFECATDLAFVDKQFPKSTVMFQMDDGCFYRLQQQQCHDSVTSAEKYLSVGDTNFVRDFCGSDICNRISALENDIFQVFQSIDVMAHEASIFSNKKPLPSPVSESRSRRLAYLKNEIRIRRKYLELDSEKLELMQRDIQRRKNRLYYSALDREQTQQNLLADQENLYNESVITKETMRFKEISSINFIQSMKEIYPINVLRENPNAYFIRRIWLPHSEFTGANEERTSTALGWVAHLVALISLYLDVPLRYPMKPMSSRAMILDKISQSSSMMEFPLFIKGSEKQKFEYGVFLLNKNIEQLMNHVGLTAKNLRLILPNLKSVMDVLIKSEIPPLPSRTIALHDSSVRVVEMQQFPEPDMSTSLLSLPPRKFSLDFGILDRADSISVASEDSRSTIKSNSHQCGESLENETSDDILLQQTSSEIVDSGTDTFLIKSTSPKAQITTSLLRPQENILESNYSKDFHSAHAIIASKNDHSLAPTQEITKTLVKSRTLTSSIEFSSTYGPESNLDFSKSSLPLRQLSNDSRSSGFSSKNESILLERESLVSDAPQNSPPSASLSLTSTTTATVKKKSILKKRETEEEEDEMIKILGELQLNISDTGPHRHYNSSSSNSSSNDDTDTLRPDQQPQQQQQQQDLVSPGTTSLHSSASISTSSVYGTPTAQVAGASPSVSTAVAAAAAVTAVVELSDTERSVSSFSNRTMFGTLGWSTLQPLSIAGQMFFNPFSGRNSVLSGGGGPVPLDVSHDIEESRMESKKKPGDSTSQRRTTAASAVTGSGSIQFHPYAGASTRKETASTSFSASSNSINRSSITSRSSVNSKSAFKRTGVTSSSTQHVSTRIPTKAPFSLSNAASAQDVIATLASLDPDTQKTPSQTSAQTQNSRILSASISLAPESSNESAQLFSLNLYTDPEILEARRTIKALERELITVRTESESRIIAVESLNKKFEGEAITNIAKIDKLEKDRVYLLTRGEKVSNALKSIETEFDSKKKTQEAIISRLTTENRNLSESLSIIQERLNDVESRRDFDLKNARNDVQQVNAKFELLSKRCEAESSGKQAALKLISDLQARISAMQSEMSVLNSSDLVVTSKTLQGQLNAQLKYIQTLESSNLSLQIEVKSLRTTYNETVALQEKARALENQLSHMSQLRERLAIAEVELASMKTEKQRWIALVDDVPNLGKGEGGSVTPLEMARALATERLERARDSERFAGNAAVILRLEESVRELEKEVEKLKAENVMLEEKVEIEKRQAKRLEKSRELILNEADFLRGQLMVLQFPKEDEKDLAINADNFDDENTKVYSHSQFVKQLEALINNCKTRIFQLEGELAAKESTMLESGIESVSSNGLPAQLITSNNNDNSTSGTSRLYKELQERAKGLEETVSHLKTQNAILEKEVETFDSQIGILEQAIGRGVFDRSTLKVLQLAENPESQAFAIKKQQLDALQAENKALLAQLRLLTEQNCNEDEGFGGGAFVPIEVVNSAELECQRLLKMIEERDKRILRLREVFTDKSQEFKEAVFSLLGYKVEFQESQVRLISTYSAQDDDSSFSFSSQENDNGTMQLVGGSAERLQLLDGLRKHYIIERGSVPAFLAAVTLTGFESCSAGGLHTNNEDTDMSE</sequence>
<evidence type="ECO:0000256" key="1">
    <source>
        <dbReference type="ARBA" id="ARBA00004123"/>
    </source>
</evidence>
<protein>
    <recommendedName>
        <fullName evidence="3">Spindle assembly checkpoint component MAD1</fullName>
    </recommendedName>
</protein>
<evidence type="ECO:0000256" key="6">
    <source>
        <dbReference type="ARBA" id="ARBA00023242"/>
    </source>
</evidence>
<keyword evidence="8" id="KW-0175">Coiled coil</keyword>
<keyword evidence="5" id="KW-0498">Mitosis</keyword>
<evidence type="ECO:0000256" key="8">
    <source>
        <dbReference type="SAM" id="Coils"/>
    </source>
</evidence>
<keyword evidence="7" id="KW-0131">Cell cycle</keyword>
<dbReference type="InterPro" id="IPR008672">
    <property type="entry name" value="Mad1"/>
</dbReference>
<comment type="subcellular location">
    <subcellularLocation>
        <location evidence="1">Nucleus</location>
    </subcellularLocation>
</comment>
<proteinExistence type="inferred from homology"/>
<dbReference type="GO" id="GO:0051301">
    <property type="term" value="P:cell division"/>
    <property type="evidence" value="ECO:0007669"/>
    <property type="project" value="UniProtKB-KW"/>
</dbReference>
<feature type="compositionally biased region" description="Low complexity" evidence="9">
    <location>
        <begin position="871"/>
        <end position="901"/>
    </location>
</feature>
<gene>
    <name evidence="10" type="ORF">HK100_002944</name>
</gene>
<dbReference type="Proteomes" id="UP001211907">
    <property type="component" value="Unassembled WGS sequence"/>
</dbReference>
<keyword evidence="4" id="KW-0132">Cell division</keyword>
<feature type="compositionally biased region" description="Polar residues" evidence="9">
    <location>
        <begin position="1007"/>
        <end position="1026"/>
    </location>
</feature>
<dbReference type="GO" id="GO:0007094">
    <property type="term" value="P:mitotic spindle assembly checkpoint signaling"/>
    <property type="evidence" value="ECO:0007669"/>
    <property type="project" value="InterPro"/>
</dbReference>
<comment type="similarity">
    <text evidence="2">Belongs to the MAD1 family.</text>
</comment>
<feature type="coiled-coil region" evidence="8">
    <location>
        <begin position="1244"/>
        <end position="1324"/>
    </location>
</feature>
<dbReference type="Gene3D" id="6.10.250.90">
    <property type="match status" value="1"/>
</dbReference>
<dbReference type="GO" id="GO:0000776">
    <property type="term" value="C:kinetochore"/>
    <property type="evidence" value="ECO:0007669"/>
    <property type="project" value="TreeGrafter"/>
</dbReference>
<dbReference type="Gene3D" id="3.30.457.60">
    <property type="match status" value="1"/>
</dbReference>
<feature type="region of interest" description="Disordered" evidence="9">
    <location>
        <begin position="791"/>
        <end position="817"/>
    </location>
</feature>
<dbReference type="EMBL" id="JADGJH010000170">
    <property type="protein sequence ID" value="KAJ3135217.1"/>
    <property type="molecule type" value="Genomic_DNA"/>
</dbReference>
<accession>A0AAD5T7R9</accession>
<feature type="region of interest" description="Disordered" evidence="9">
    <location>
        <begin position="845"/>
        <end position="901"/>
    </location>
</feature>
<evidence type="ECO:0000256" key="3">
    <source>
        <dbReference type="ARBA" id="ARBA00022019"/>
    </source>
</evidence>
<feature type="region of interest" description="Disordered" evidence="9">
    <location>
        <begin position="638"/>
        <end position="657"/>
    </location>
</feature>